<dbReference type="InterPro" id="IPR050428">
    <property type="entry name" value="TCS_sensor_his_kinase"/>
</dbReference>
<comment type="subcellular location">
    <subcellularLocation>
        <location evidence="2">Membrane</location>
        <topology evidence="2">Multi-pass membrane protein</topology>
    </subcellularLocation>
</comment>
<dbReference type="EC" id="2.7.13.3" evidence="3"/>
<evidence type="ECO:0000256" key="3">
    <source>
        <dbReference type="ARBA" id="ARBA00012438"/>
    </source>
</evidence>
<evidence type="ECO:0000256" key="10">
    <source>
        <dbReference type="ARBA" id="ARBA00022989"/>
    </source>
</evidence>
<evidence type="ECO:0000259" key="14">
    <source>
        <dbReference type="PROSITE" id="PS50109"/>
    </source>
</evidence>
<evidence type="ECO:0000256" key="2">
    <source>
        <dbReference type="ARBA" id="ARBA00004141"/>
    </source>
</evidence>
<dbReference type="GO" id="GO:0005886">
    <property type="term" value="C:plasma membrane"/>
    <property type="evidence" value="ECO:0007669"/>
    <property type="project" value="TreeGrafter"/>
</dbReference>
<protein>
    <recommendedName>
        <fullName evidence="3">histidine kinase</fullName>
        <ecNumber evidence="3">2.7.13.3</ecNumber>
    </recommendedName>
</protein>
<dbReference type="Gene3D" id="3.30.565.10">
    <property type="entry name" value="Histidine kinase-like ATPase, C-terminal domain"/>
    <property type="match status" value="1"/>
</dbReference>
<evidence type="ECO:0000256" key="8">
    <source>
        <dbReference type="ARBA" id="ARBA00022777"/>
    </source>
</evidence>
<keyword evidence="11" id="KW-0902">Two-component regulatory system</keyword>
<organism evidence="15 16">
    <name type="scientific">Candidatus Sedimenticola endophacoides</name>
    <dbReference type="NCBI Taxonomy" id="2548426"/>
    <lineage>
        <taxon>Bacteria</taxon>
        <taxon>Pseudomonadati</taxon>
        <taxon>Pseudomonadota</taxon>
        <taxon>Gammaproteobacteria</taxon>
        <taxon>Chromatiales</taxon>
        <taxon>Sedimenticolaceae</taxon>
        <taxon>Sedimenticola</taxon>
    </lineage>
</organism>
<keyword evidence="6" id="KW-0812">Transmembrane</keyword>
<evidence type="ECO:0000256" key="6">
    <source>
        <dbReference type="ARBA" id="ARBA00022692"/>
    </source>
</evidence>
<feature type="domain" description="Histidine kinase" evidence="14">
    <location>
        <begin position="1"/>
        <end position="112"/>
    </location>
</feature>
<evidence type="ECO:0000256" key="4">
    <source>
        <dbReference type="ARBA" id="ARBA00022553"/>
    </source>
</evidence>
<dbReference type="InterPro" id="IPR005467">
    <property type="entry name" value="His_kinase_dom"/>
</dbReference>
<dbReference type="EMBL" id="PQCO01000121">
    <property type="protein sequence ID" value="PUE04525.1"/>
    <property type="molecule type" value="Genomic_DNA"/>
</dbReference>
<dbReference type="GO" id="GO:0004673">
    <property type="term" value="F:protein histidine kinase activity"/>
    <property type="evidence" value="ECO:0007669"/>
    <property type="project" value="UniProtKB-EC"/>
</dbReference>
<evidence type="ECO:0000256" key="11">
    <source>
        <dbReference type="ARBA" id="ARBA00023012"/>
    </source>
</evidence>
<evidence type="ECO:0000313" key="16">
    <source>
        <dbReference type="Proteomes" id="UP000250928"/>
    </source>
</evidence>
<evidence type="ECO:0000313" key="15">
    <source>
        <dbReference type="EMBL" id="PUE04525.1"/>
    </source>
</evidence>
<dbReference type="PROSITE" id="PS50109">
    <property type="entry name" value="HIS_KIN"/>
    <property type="match status" value="1"/>
</dbReference>
<dbReference type="AlphaFoldDB" id="A0A6N4E529"/>
<sequence length="138" mass="14625">MAANRASLLLLLRNLVDNAIRYTPESGHVMVRFEHAGEPRLSVLDSGPGIPTGEEANVFKRFTRGRQRHSEGSGLGLSIVNRIVDLHGGRITLSKGLERKGAGIHVHFPASPDIAAPQARSNSPPGFGVSGSPDSDIG</sequence>
<dbReference type="GO" id="GO:0000160">
    <property type="term" value="P:phosphorelay signal transduction system"/>
    <property type="evidence" value="ECO:0007669"/>
    <property type="project" value="UniProtKB-KW"/>
</dbReference>
<dbReference type="PANTHER" id="PTHR45436">
    <property type="entry name" value="SENSOR HISTIDINE KINASE YKOH"/>
    <property type="match status" value="1"/>
</dbReference>
<comment type="caution">
    <text evidence="15">The sequence shown here is derived from an EMBL/GenBank/DDBJ whole genome shotgun (WGS) entry which is preliminary data.</text>
</comment>
<keyword evidence="4" id="KW-0597">Phosphoprotein</keyword>
<name>A0A6N4E529_9GAMM</name>
<evidence type="ECO:0000256" key="5">
    <source>
        <dbReference type="ARBA" id="ARBA00022679"/>
    </source>
</evidence>
<keyword evidence="9" id="KW-0067">ATP-binding</keyword>
<accession>A0A6N4E529</accession>
<dbReference type="Pfam" id="PF02518">
    <property type="entry name" value="HATPase_c"/>
    <property type="match status" value="1"/>
</dbReference>
<evidence type="ECO:0000256" key="13">
    <source>
        <dbReference type="SAM" id="MobiDB-lite"/>
    </source>
</evidence>
<dbReference type="GO" id="GO:0005524">
    <property type="term" value="F:ATP binding"/>
    <property type="evidence" value="ECO:0007669"/>
    <property type="project" value="UniProtKB-KW"/>
</dbReference>
<keyword evidence="10" id="KW-1133">Transmembrane helix</keyword>
<keyword evidence="7" id="KW-0547">Nucleotide-binding</keyword>
<reference evidence="15 16" key="1">
    <citation type="submission" date="2018-01" db="EMBL/GenBank/DDBJ databases">
        <title>Novel co-symbiosis in the lucinid bivalve Phacoides pectinatus.</title>
        <authorList>
            <person name="Lim S.J."/>
            <person name="Davis B.G."/>
            <person name="Gill D.E."/>
            <person name="Engel A.S."/>
            <person name="Anderson L.C."/>
            <person name="Campbell B.J."/>
        </authorList>
    </citation>
    <scope>NUCLEOTIDE SEQUENCE [LARGE SCALE GENOMIC DNA]</scope>
    <source>
        <strain evidence="15">N3_P5</strain>
    </source>
</reference>
<gene>
    <name evidence="15" type="ORF">C3L24_03070</name>
</gene>
<keyword evidence="5" id="KW-0808">Transferase</keyword>
<evidence type="ECO:0000256" key="1">
    <source>
        <dbReference type="ARBA" id="ARBA00000085"/>
    </source>
</evidence>
<dbReference type="SMART" id="SM00387">
    <property type="entry name" value="HATPase_c"/>
    <property type="match status" value="1"/>
</dbReference>
<keyword evidence="8" id="KW-0418">Kinase</keyword>
<dbReference type="SUPFAM" id="SSF55874">
    <property type="entry name" value="ATPase domain of HSP90 chaperone/DNA topoisomerase II/histidine kinase"/>
    <property type="match status" value="1"/>
</dbReference>
<evidence type="ECO:0000256" key="7">
    <source>
        <dbReference type="ARBA" id="ARBA00022741"/>
    </source>
</evidence>
<dbReference type="InterPro" id="IPR004358">
    <property type="entry name" value="Sig_transdc_His_kin-like_C"/>
</dbReference>
<evidence type="ECO:0000256" key="9">
    <source>
        <dbReference type="ARBA" id="ARBA00022840"/>
    </source>
</evidence>
<comment type="catalytic activity">
    <reaction evidence="1">
        <text>ATP + protein L-histidine = ADP + protein N-phospho-L-histidine.</text>
        <dbReference type="EC" id="2.7.13.3"/>
    </reaction>
</comment>
<keyword evidence="12" id="KW-0472">Membrane</keyword>
<dbReference type="InterPro" id="IPR003594">
    <property type="entry name" value="HATPase_dom"/>
</dbReference>
<evidence type="ECO:0000256" key="12">
    <source>
        <dbReference type="ARBA" id="ARBA00023136"/>
    </source>
</evidence>
<proteinExistence type="predicted"/>
<dbReference type="InterPro" id="IPR036890">
    <property type="entry name" value="HATPase_C_sf"/>
</dbReference>
<dbReference type="PRINTS" id="PR00344">
    <property type="entry name" value="BCTRLSENSOR"/>
</dbReference>
<dbReference type="PANTHER" id="PTHR45436:SF14">
    <property type="entry name" value="SENSOR PROTEIN QSEC"/>
    <property type="match status" value="1"/>
</dbReference>
<dbReference type="Proteomes" id="UP000250928">
    <property type="component" value="Unassembled WGS sequence"/>
</dbReference>
<feature type="region of interest" description="Disordered" evidence="13">
    <location>
        <begin position="114"/>
        <end position="138"/>
    </location>
</feature>